<dbReference type="RefSeq" id="WP_346120923.1">
    <property type="nucleotide sequence ID" value="NZ_BAAAXC010000012.1"/>
</dbReference>
<evidence type="ECO:0000313" key="8">
    <source>
        <dbReference type="Proteomes" id="UP001589646"/>
    </source>
</evidence>
<feature type="compositionally biased region" description="Basic residues" evidence="5">
    <location>
        <begin position="8"/>
        <end position="19"/>
    </location>
</feature>
<dbReference type="InterPro" id="IPR036271">
    <property type="entry name" value="Tet_transcr_reg_TetR-rel_C_sf"/>
</dbReference>
<feature type="domain" description="HTH tetR-type" evidence="6">
    <location>
        <begin position="21"/>
        <end position="81"/>
    </location>
</feature>
<evidence type="ECO:0000313" key="7">
    <source>
        <dbReference type="EMBL" id="MFB9530742.1"/>
    </source>
</evidence>
<keyword evidence="1" id="KW-0805">Transcription regulation</keyword>
<dbReference type="SUPFAM" id="SSF48498">
    <property type="entry name" value="Tetracyclin repressor-like, C-terminal domain"/>
    <property type="match status" value="1"/>
</dbReference>
<evidence type="ECO:0000256" key="2">
    <source>
        <dbReference type="ARBA" id="ARBA00023125"/>
    </source>
</evidence>
<dbReference type="SUPFAM" id="SSF46689">
    <property type="entry name" value="Homeodomain-like"/>
    <property type="match status" value="1"/>
</dbReference>
<dbReference type="PANTHER" id="PTHR30055:SF151">
    <property type="entry name" value="TRANSCRIPTIONAL REGULATORY PROTEIN"/>
    <property type="match status" value="1"/>
</dbReference>
<evidence type="ECO:0000256" key="1">
    <source>
        <dbReference type="ARBA" id="ARBA00023015"/>
    </source>
</evidence>
<dbReference type="Gene3D" id="1.10.357.10">
    <property type="entry name" value="Tetracycline Repressor, domain 2"/>
    <property type="match status" value="1"/>
</dbReference>
<evidence type="ECO:0000256" key="5">
    <source>
        <dbReference type="SAM" id="MobiDB-lite"/>
    </source>
</evidence>
<reference evidence="7 8" key="1">
    <citation type="submission" date="2024-09" db="EMBL/GenBank/DDBJ databases">
        <authorList>
            <person name="Sun Q."/>
            <person name="Mori K."/>
        </authorList>
    </citation>
    <scope>NUCLEOTIDE SEQUENCE [LARGE SCALE GENOMIC DNA]</scope>
    <source>
        <strain evidence="7 8">JCM 3323</strain>
    </source>
</reference>
<dbReference type="EMBL" id="JBHMCE010000009">
    <property type="protein sequence ID" value="MFB9530742.1"/>
    <property type="molecule type" value="Genomic_DNA"/>
</dbReference>
<dbReference type="InterPro" id="IPR009057">
    <property type="entry name" value="Homeodomain-like_sf"/>
</dbReference>
<protein>
    <submittedName>
        <fullName evidence="7">TetR/AcrR family transcriptional regulator</fullName>
    </submittedName>
</protein>
<dbReference type="InterPro" id="IPR001647">
    <property type="entry name" value="HTH_TetR"/>
</dbReference>
<feature type="DNA-binding region" description="H-T-H motif" evidence="4">
    <location>
        <begin position="44"/>
        <end position="63"/>
    </location>
</feature>
<name>A0ABV5Q5J2_9ACTN</name>
<evidence type="ECO:0000256" key="3">
    <source>
        <dbReference type="ARBA" id="ARBA00023163"/>
    </source>
</evidence>
<evidence type="ECO:0000256" key="4">
    <source>
        <dbReference type="PROSITE-ProRule" id="PRU00335"/>
    </source>
</evidence>
<gene>
    <name evidence="7" type="ORF">ACFFRN_29465</name>
</gene>
<feature type="region of interest" description="Disordered" evidence="5">
    <location>
        <begin position="1"/>
        <end position="20"/>
    </location>
</feature>
<dbReference type="Pfam" id="PF02909">
    <property type="entry name" value="TetR_C_1"/>
    <property type="match status" value="1"/>
</dbReference>
<dbReference type="Pfam" id="PF00440">
    <property type="entry name" value="TetR_N"/>
    <property type="match status" value="1"/>
</dbReference>
<dbReference type="Proteomes" id="UP001589646">
    <property type="component" value="Unassembled WGS sequence"/>
</dbReference>
<sequence length="229" mass="26099">MPENQSRSTRRRPATRKGRPTLTRELIAERALELAGREGFPSVTMRRLAEELGVTVRALYNYVDDRQEVVELATQALMAQWHLPELSAERWEESLRAYCGQMRELYRRHPRALLVGLDESIRPMAVPENRLRNTDALLGLLRGVGLTPLDAFLVHTELALKLFAFSLLIDHVADADRVAPVPQEWLDAQPEIHVPHLVEVMEADRPTPDELFDHIVGTLVLSVRARLPR</sequence>
<dbReference type="InterPro" id="IPR004111">
    <property type="entry name" value="Repressor_TetR_C"/>
</dbReference>
<keyword evidence="3" id="KW-0804">Transcription</keyword>
<organism evidence="7 8">
    <name type="scientific">Nonomuraea roseola</name>
    <dbReference type="NCBI Taxonomy" id="46179"/>
    <lineage>
        <taxon>Bacteria</taxon>
        <taxon>Bacillati</taxon>
        <taxon>Actinomycetota</taxon>
        <taxon>Actinomycetes</taxon>
        <taxon>Streptosporangiales</taxon>
        <taxon>Streptosporangiaceae</taxon>
        <taxon>Nonomuraea</taxon>
    </lineage>
</organism>
<dbReference type="PROSITE" id="PS50977">
    <property type="entry name" value="HTH_TETR_2"/>
    <property type="match status" value="1"/>
</dbReference>
<proteinExistence type="predicted"/>
<keyword evidence="2 4" id="KW-0238">DNA-binding</keyword>
<dbReference type="InterPro" id="IPR050109">
    <property type="entry name" value="HTH-type_TetR-like_transc_reg"/>
</dbReference>
<evidence type="ECO:0000259" key="6">
    <source>
        <dbReference type="PROSITE" id="PS50977"/>
    </source>
</evidence>
<dbReference type="PANTHER" id="PTHR30055">
    <property type="entry name" value="HTH-TYPE TRANSCRIPTIONAL REGULATOR RUTR"/>
    <property type="match status" value="1"/>
</dbReference>
<accession>A0ABV5Q5J2</accession>
<keyword evidence="8" id="KW-1185">Reference proteome</keyword>
<comment type="caution">
    <text evidence="7">The sequence shown here is derived from an EMBL/GenBank/DDBJ whole genome shotgun (WGS) entry which is preliminary data.</text>
</comment>